<dbReference type="AlphaFoldDB" id="A0A2K9LLI8"/>
<evidence type="ECO:0000259" key="1">
    <source>
        <dbReference type="PROSITE" id="PS50043"/>
    </source>
</evidence>
<dbReference type="OrthoDB" id="8874570at2"/>
<evidence type="ECO:0000313" key="2">
    <source>
        <dbReference type="EMBL" id="AUM12335.1"/>
    </source>
</evidence>
<proteinExistence type="predicted"/>
<accession>A0A2K9LLI8</accession>
<dbReference type="InterPro" id="IPR000792">
    <property type="entry name" value="Tscrpt_reg_LuxR_C"/>
</dbReference>
<evidence type="ECO:0000313" key="3">
    <source>
        <dbReference type="Proteomes" id="UP000235116"/>
    </source>
</evidence>
<protein>
    <recommendedName>
        <fullName evidence="1">HTH luxR-type domain-containing protein</fullName>
    </recommendedName>
</protein>
<dbReference type="Proteomes" id="UP000235116">
    <property type="component" value="Chromosome"/>
</dbReference>
<sequence length="381" mass="43109">MPLNIDNVALSDLLCALYGSATSSLPTNKHFLTQLKRLMNLQHATLIVRPPTAHDAGLIYTSGTEGDIALMGSEEGSYTSLYTQDPLVNLPLKEVVTLDEHTPRAQLLKSDYYDLFLKPFNIYYIAGIDWQYDKNSRISIRFTREKKQGNFTEEEKAFLRLLIPHLEQSVALGIQLRQLDSERQIYADSISRRSIGIFTLDKQGNILQSNTKAEQFLKSSDGFHQAQNRIKLNNSSLNESFNKQIHEAIDLVRRNERAQVYAFSVPRDNGKQPYQLLIKPMPVAHHDESDVTPYVTILIQDPEKNLEISVRTLMDLYQLTMSEATIAILLAEGHTTDEVATELDIKKNTVRAHLRSMFVKMGVTQQSMLVTLVLTSLASAQ</sequence>
<dbReference type="InterPro" id="IPR016032">
    <property type="entry name" value="Sig_transdc_resp-reg_C-effctor"/>
</dbReference>
<dbReference type="PROSITE" id="PS00622">
    <property type="entry name" value="HTH_LUXR_1"/>
    <property type="match status" value="1"/>
</dbReference>
<dbReference type="Gene3D" id="1.10.10.10">
    <property type="entry name" value="Winged helix-like DNA-binding domain superfamily/Winged helix DNA-binding domain"/>
    <property type="match status" value="1"/>
</dbReference>
<reference evidence="3" key="1">
    <citation type="submission" date="2017-08" db="EMBL/GenBank/DDBJ databases">
        <title>Direct submision.</title>
        <authorList>
            <person name="Kim S.-J."/>
            <person name="Rhee S.-K."/>
        </authorList>
    </citation>
    <scope>NUCLEOTIDE SEQUENCE [LARGE SCALE GENOMIC DNA]</scope>
    <source>
        <strain evidence="3">GI5</strain>
    </source>
</reference>
<dbReference type="GO" id="GO:0006355">
    <property type="term" value="P:regulation of DNA-templated transcription"/>
    <property type="evidence" value="ECO:0007669"/>
    <property type="project" value="InterPro"/>
</dbReference>
<feature type="domain" description="HTH luxR-type" evidence="1">
    <location>
        <begin position="312"/>
        <end position="377"/>
    </location>
</feature>
<dbReference type="InterPro" id="IPR036388">
    <property type="entry name" value="WH-like_DNA-bd_sf"/>
</dbReference>
<dbReference type="SUPFAM" id="SSF46894">
    <property type="entry name" value="C-terminal effector domain of the bipartite response regulators"/>
    <property type="match status" value="1"/>
</dbReference>
<dbReference type="RefSeq" id="WP_101893671.1">
    <property type="nucleotide sequence ID" value="NZ_CP022684.1"/>
</dbReference>
<keyword evidence="3" id="KW-1185">Reference proteome</keyword>
<dbReference type="PROSITE" id="PS50043">
    <property type="entry name" value="HTH_LUXR_2"/>
    <property type="match status" value="1"/>
</dbReference>
<dbReference type="PRINTS" id="PR00038">
    <property type="entry name" value="HTHLUXR"/>
</dbReference>
<name>A0A2K9LLI8_9GAMM</name>
<dbReference type="EMBL" id="CP022684">
    <property type="protein sequence ID" value="AUM12335.1"/>
    <property type="molecule type" value="Genomic_DNA"/>
</dbReference>
<dbReference type="KEGG" id="kak:Kalk_07870"/>
<dbReference type="GO" id="GO:0003677">
    <property type="term" value="F:DNA binding"/>
    <property type="evidence" value="ECO:0007669"/>
    <property type="project" value="InterPro"/>
</dbReference>
<dbReference type="Pfam" id="PF00196">
    <property type="entry name" value="GerE"/>
    <property type="match status" value="1"/>
</dbReference>
<organism evidence="2 3">
    <name type="scientific">Ketobacter alkanivorans</name>
    <dbReference type="NCBI Taxonomy" id="1917421"/>
    <lineage>
        <taxon>Bacteria</taxon>
        <taxon>Pseudomonadati</taxon>
        <taxon>Pseudomonadota</taxon>
        <taxon>Gammaproteobacteria</taxon>
        <taxon>Pseudomonadales</taxon>
        <taxon>Ketobacteraceae</taxon>
        <taxon>Ketobacter</taxon>
    </lineage>
</organism>
<gene>
    <name evidence="2" type="ORF">Kalk_07870</name>
</gene>
<dbReference type="SMART" id="SM00421">
    <property type="entry name" value="HTH_LUXR"/>
    <property type="match status" value="1"/>
</dbReference>